<comment type="caution">
    <text evidence="2">The sequence shown here is derived from an EMBL/GenBank/DDBJ whole genome shotgun (WGS) entry which is preliminary data.</text>
</comment>
<reference evidence="2 3" key="1">
    <citation type="submission" date="2024-08" db="EMBL/GenBank/DDBJ databases">
        <title>Two novel Cytobacillus novel species.</title>
        <authorList>
            <person name="Liu G."/>
        </authorList>
    </citation>
    <scope>NUCLEOTIDE SEQUENCE [LARGE SCALE GENOMIC DNA]</scope>
    <source>
        <strain evidence="2 3">FJAT-53684</strain>
    </source>
</reference>
<evidence type="ECO:0000313" key="3">
    <source>
        <dbReference type="Proteomes" id="UP001601058"/>
    </source>
</evidence>
<keyword evidence="1" id="KW-0472">Membrane</keyword>
<keyword evidence="1" id="KW-0812">Transmembrane</keyword>
<evidence type="ECO:0000256" key="1">
    <source>
        <dbReference type="SAM" id="Phobius"/>
    </source>
</evidence>
<keyword evidence="3" id="KW-1185">Reference proteome</keyword>
<dbReference type="Pfam" id="PF17280">
    <property type="entry name" value="DUF5345"/>
    <property type="match status" value="1"/>
</dbReference>
<feature type="transmembrane region" description="Helical" evidence="1">
    <location>
        <begin position="60"/>
        <end position="81"/>
    </location>
</feature>
<accession>A0ABW6JYV6</accession>
<dbReference type="Proteomes" id="UP001601058">
    <property type="component" value="Unassembled WGS sequence"/>
</dbReference>
<dbReference type="EMBL" id="JBIACJ010000003">
    <property type="protein sequence ID" value="MFE8696245.1"/>
    <property type="molecule type" value="Genomic_DNA"/>
</dbReference>
<sequence length="115" mass="13283">MNKQKGGAENEHLNEEMLAVVKEIEKGMHSVEQATPVYTPNLEWFEQMVVEQKHQSRKKLIIDILLFSIIAFLLLTAVLFTLYSLPVVFFALQGFVAIMIVGYFLLKRIKQVRET</sequence>
<proteinExistence type="predicted"/>
<protein>
    <submittedName>
        <fullName evidence="2">YxlC family protein</fullName>
    </submittedName>
</protein>
<dbReference type="InterPro" id="IPR035238">
    <property type="entry name" value="DUF5345"/>
</dbReference>
<feature type="transmembrane region" description="Helical" evidence="1">
    <location>
        <begin position="87"/>
        <end position="106"/>
    </location>
</feature>
<organism evidence="2 3">
    <name type="scientific">Cytobacillus mangrovibacter</name>
    <dbReference type="NCBI Taxonomy" id="3299024"/>
    <lineage>
        <taxon>Bacteria</taxon>
        <taxon>Bacillati</taxon>
        <taxon>Bacillota</taxon>
        <taxon>Bacilli</taxon>
        <taxon>Bacillales</taxon>
        <taxon>Bacillaceae</taxon>
        <taxon>Cytobacillus</taxon>
    </lineage>
</organism>
<evidence type="ECO:0000313" key="2">
    <source>
        <dbReference type="EMBL" id="MFE8696245.1"/>
    </source>
</evidence>
<name>A0ABW6JYV6_9BACI</name>
<dbReference type="RefSeq" id="WP_389217834.1">
    <property type="nucleotide sequence ID" value="NZ_JBIACJ010000003.1"/>
</dbReference>
<keyword evidence="1" id="KW-1133">Transmembrane helix</keyword>
<gene>
    <name evidence="2" type="ORF">ACFYKT_07745</name>
</gene>